<keyword evidence="3" id="KW-1185">Reference proteome</keyword>
<protein>
    <recommendedName>
        <fullName evidence="4">CorA-like Mg2+ transporter protein</fullName>
    </recommendedName>
</protein>
<keyword evidence="1" id="KW-0812">Transmembrane</keyword>
<name>A0A2V3PIJ6_9BACT</name>
<evidence type="ECO:0000313" key="2">
    <source>
        <dbReference type="EMBL" id="PXV59430.1"/>
    </source>
</evidence>
<organism evidence="2 3">
    <name type="scientific">Dysgonomonas alginatilytica</name>
    <dbReference type="NCBI Taxonomy" id="1605892"/>
    <lineage>
        <taxon>Bacteria</taxon>
        <taxon>Pseudomonadati</taxon>
        <taxon>Bacteroidota</taxon>
        <taxon>Bacteroidia</taxon>
        <taxon>Bacteroidales</taxon>
        <taxon>Dysgonomonadaceae</taxon>
        <taxon>Dysgonomonas</taxon>
    </lineage>
</organism>
<dbReference type="EMBL" id="QICL01000035">
    <property type="protein sequence ID" value="PXV59430.1"/>
    <property type="molecule type" value="Genomic_DNA"/>
</dbReference>
<feature type="transmembrane region" description="Helical" evidence="1">
    <location>
        <begin position="263"/>
        <end position="287"/>
    </location>
</feature>
<evidence type="ECO:0000256" key="1">
    <source>
        <dbReference type="SAM" id="Phobius"/>
    </source>
</evidence>
<keyword evidence="1" id="KW-1133">Transmembrane helix</keyword>
<accession>A0A2V3PIJ6</accession>
<sequence length="288" mass="33233">MKYYCVLWIPTVFHKKPLRKPDVTIIKNVNISDIDNIPHNISVDLDQDENIIIKSDSPDSHSILLKRIDYSNNGLFLYEYDIEDKKENRALIGDDFPFAIYHIVKEFYHTHEHHGEDEDTHLAAYTNKIRPDIKALNNEALIHYLRNYEKKFVAYLSQIQNAYAGLLSRKKESNKRYKLATDSHEAFSDFCCKVRGEELYYNSLNKSKYNTLCKSGLGNDSEEESQLSKIAFNIENALANIKYIEEKAHNEFGFDNAKISFNIAWLAFYIGAGLGLISIALGAIPFFK</sequence>
<evidence type="ECO:0008006" key="4">
    <source>
        <dbReference type="Google" id="ProtNLM"/>
    </source>
</evidence>
<reference evidence="2 3" key="1">
    <citation type="submission" date="2018-03" db="EMBL/GenBank/DDBJ databases">
        <title>Genomic Encyclopedia of Archaeal and Bacterial Type Strains, Phase II (KMG-II): from individual species to whole genera.</title>
        <authorList>
            <person name="Goeker M."/>
        </authorList>
    </citation>
    <scope>NUCLEOTIDE SEQUENCE [LARGE SCALE GENOMIC DNA]</scope>
    <source>
        <strain evidence="2 3">DSM 100214</strain>
    </source>
</reference>
<keyword evidence="1" id="KW-0472">Membrane</keyword>
<gene>
    <name evidence="2" type="ORF">CLV62_1352</name>
</gene>
<dbReference type="AlphaFoldDB" id="A0A2V3PIJ6"/>
<dbReference type="RefSeq" id="WP_110312278.1">
    <property type="nucleotide sequence ID" value="NZ_QICL01000035.1"/>
</dbReference>
<dbReference type="Proteomes" id="UP000247973">
    <property type="component" value="Unassembled WGS sequence"/>
</dbReference>
<comment type="caution">
    <text evidence="2">The sequence shown here is derived from an EMBL/GenBank/DDBJ whole genome shotgun (WGS) entry which is preliminary data.</text>
</comment>
<proteinExistence type="predicted"/>
<evidence type="ECO:0000313" key="3">
    <source>
        <dbReference type="Proteomes" id="UP000247973"/>
    </source>
</evidence>